<proteinExistence type="predicted"/>
<sequence>MKRMIGLIALLVGISVSLVGSAQAPAGAPAGASGLCNDGTYSTAATKSGACRGHKGIKTWYAASDATKAKASAGKAASTSAPAAAPAPAPAAKSEPTKAPTTTPAPAPKASASTVAQAPGGGAGQVWLNTSSNVYHCQDSKWYGKTKAGAYMTEDAAKAKGAHADHGKPCK</sequence>
<keyword evidence="2" id="KW-0732">Signal</keyword>
<dbReference type="EMBL" id="CP121196">
    <property type="protein sequence ID" value="XBH17408.1"/>
    <property type="molecule type" value="Genomic_DNA"/>
</dbReference>
<protein>
    <submittedName>
        <fullName evidence="3">DUF3761 domain-containing protein</fullName>
    </submittedName>
</protein>
<accession>A0AAU7DI33</accession>
<dbReference type="RefSeq" id="WP_348262638.1">
    <property type="nucleotide sequence ID" value="NZ_CP121196.1"/>
</dbReference>
<gene>
    <name evidence="3" type="ORF">P8935_22940</name>
</gene>
<evidence type="ECO:0000313" key="3">
    <source>
        <dbReference type="EMBL" id="XBH17408.1"/>
    </source>
</evidence>
<feature type="chain" id="PRO_5043414242" evidence="2">
    <location>
        <begin position="25"/>
        <end position="171"/>
    </location>
</feature>
<evidence type="ECO:0000256" key="2">
    <source>
        <dbReference type="SAM" id="SignalP"/>
    </source>
</evidence>
<dbReference type="AlphaFoldDB" id="A0AAU7DI33"/>
<organism evidence="3">
    <name type="scientific">Telmatobacter sp. DSM 110680</name>
    <dbReference type="NCBI Taxonomy" id="3036704"/>
    <lineage>
        <taxon>Bacteria</taxon>
        <taxon>Pseudomonadati</taxon>
        <taxon>Acidobacteriota</taxon>
        <taxon>Terriglobia</taxon>
        <taxon>Terriglobales</taxon>
        <taxon>Acidobacteriaceae</taxon>
        <taxon>Telmatobacter</taxon>
    </lineage>
</organism>
<evidence type="ECO:0000256" key="1">
    <source>
        <dbReference type="SAM" id="MobiDB-lite"/>
    </source>
</evidence>
<dbReference type="InterPro" id="IPR022236">
    <property type="entry name" value="DUF3761"/>
</dbReference>
<dbReference type="Pfam" id="PF12587">
    <property type="entry name" value="DUF3761"/>
    <property type="match status" value="1"/>
</dbReference>
<reference evidence="3" key="1">
    <citation type="submission" date="2023-03" db="EMBL/GenBank/DDBJ databases">
        <title>Edaphobacter sp.</title>
        <authorList>
            <person name="Huber K.J."/>
            <person name="Papendorf J."/>
            <person name="Pilke C."/>
            <person name="Bunk B."/>
            <person name="Sproeer C."/>
            <person name="Pester M."/>
        </authorList>
    </citation>
    <scope>NUCLEOTIDE SEQUENCE</scope>
    <source>
        <strain evidence="3">DSM 110680</strain>
    </source>
</reference>
<name>A0AAU7DI33_9BACT</name>
<feature type="signal peptide" evidence="2">
    <location>
        <begin position="1"/>
        <end position="24"/>
    </location>
</feature>
<feature type="compositionally biased region" description="Low complexity" evidence="1">
    <location>
        <begin position="72"/>
        <end position="118"/>
    </location>
</feature>
<feature type="region of interest" description="Disordered" evidence="1">
    <location>
        <begin position="72"/>
        <end position="120"/>
    </location>
</feature>